<protein>
    <submittedName>
        <fullName evidence="3">Uncharacterized protein</fullName>
    </submittedName>
</protein>
<evidence type="ECO:0000256" key="2">
    <source>
        <dbReference type="SAM" id="Phobius"/>
    </source>
</evidence>
<evidence type="ECO:0000256" key="1">
    <source>
        <dbReference type="SAM" id="MobiDB-lite"/>
    </source>
</evidence>
<feature type="transmembrane region" description="Helical" evidence="2">
    <location>
        <begin position="327"/>
        <end position="346"/>
    </location>
</feature>
<keyword evidence="2" id="KW-1133">Transmembrane helix</keyword>
<evidence type="ECO:0000313" key="4">
    <source>
        <dbReference type="Proteomes" id="UP000029121"/>
    </source>
</evidence>
<feature type="non-terminal residue" evidence="3">
    <location>
        <position position="1"/>
    </location>
</feature>
<dbReference type="EMBL" id="KB870808">
    <property type="protein sequence ID" value="EOA27046.1"/>
    <property type="molecule type" value="Genomic_DNA"/>
</dbReference>
<dbReference type="Proteomes" id="UP000029121">
    <property type="component" value="Unassembled WGS sequence"/>
</dbReference>
<gene>
    <name evidence="3" type="ORF">CARUB_v10023141mg</name>
</gene>
<keyword evidence="2" id="KW-0472">Membrane</keyword>
<reference evidence="4" key="1">
    <citation type="journal article" date="2013" name="Nat. Genet.">
        <title>The Capsella rubella genome and the genomic consequences of rapid mating system evolution.</title>
        <authorList>
            <person name="Slotte T."/>
            <person name="Hazzouri K.M."/>
            <person name="Agren J.A."/>
            <person name="Koenig D."/>
            <person name="Maumus F."/>
            <person name="Guo Y.L."/>
            <person name="Steige K."/>
            <person name="Platts A.E."/>
            <person name="Escobar J.S."/>
            <person name="Newman L.K."/>
            <person name="Wang W."/>
            <person name="Mandakova T."/>
            <person name="Vello E."/>
            <person name="Smith L.M."/>
            <person name="Henz S.R."/>
            <person name="Steffen J."/>
            <person name="Takuno S."/>
            <person name="Brandvain Y."/>
            <person name="Coop G."/>
            <person name="Andolfatto P."/>
            <person name="Hu T.T."/>
            <person name="Blanchette M."/>
            <person name="Clark R.M."/>
            <person name="Quesneville H."/>
            <person name="Nordborg M."/>
            <person name="Gaut B.S."/>
            <person name="Lysak M.A."/>
            <person name="Jenkins J."/>
            <person name="Grimwood J."/>
            <person name="Chapman J."/>
            <person name="Prochnik S."/>
            <person name="Shu S."/>
            <person name="Rokhsar D."/>
            <person name="Schmutz J."/>
            <person name="Weigel D."/>
            <person name="Wright S.I."/>
        </authorList>
    </citation>
    <scope>NUCLEOTIDE SEQUENCE [LARGE SCALE GENOMIC DNA]</scope>
    <source>
        <strain evidence="4">cv. Monte Gargano</strain>
    </source>
</reference>
<name>R0FWN0_9BRAS</name>
<keyword evidence="4" id="KW-1185">Reference proteome</keyword>
<accession>R0FWN0</accession>
<dbReference type="AlphaFoldDB" id="R0FWN0"/>
<feature type="transmembrane region" description="Helical" evidence="2">
    <location>
        <begin position="295"/>
        <end position="315"/>
    </location>
</feature>
<sequence length="468" mass="51661">LYTLIGCFLKSDKFFSDRVSFRSCSLFSADFVFSDRVTFRSSLPDTFLEELQAGFSNGVSSPAKLLWRFLLLTGVVLILLGFSQQLPEPIPASFPASLPASSASNSVFCFSVSMAQTFSIFLQHSLSFQMDQIASLGLRRSPALVSSPGPSSPPDPPEPPDPPDPLSFQIHVNVVSCSLLVFTRSSLPPCHVLLFHLTTAPRYVPFVCDSLVGPTTKYSLTPTLCPSRQIVDLCSLPLVASFGVLTPFVVSSCDTPLTAVCRFCFGLVPVSTRFDSGFLSSFPSIYMICRLDNRIVSLILWFCVPFMATLAFMNAMVVFKASMVCLPWLWCGMLCHCYSFVEFYVLSNSPFGGKRFIVGKKIFFDEARLTISCLFDMDRWSSDVFEVPLSNGFVRYCYVTFALLVKEHGLKTSLEANGVTDIVLLNGSLRLLVSWVEHVSSSLSLCLSLSYGSCLSLLYPLFVEASLF</sequence>
<feature type="region of interest" description="Disordered" evidence="1">
    <location>
        <begin position="142"/>
        <end position="164"/>
    </location>
</feature>
<keyword evidence="2" id="KW-0812">Transmembrane</keyword>
<proteinExistence type="predicted"/>
<organism evidence="3 4">
    <name type="scientific">Capsella rubella</name>
    <dbReference type="NCBI Taxonomy" id="81985"/>
    <lineage>
        <taxon>Eukaryota</taxon>
        <taxon>Viridiplantae</taxon>
        <taxon>Streptophyta</taxon>
        <taxon>Embryophyta</taxon>
        <taxon>Tracheophyta</taxon>
        <taxon>Spermatophyta</taxon>
        <taxon>Magnoliopsida</taxon>
        <taxon>eudicotyledons</taxon>
        <taxon>Gunneridae</taxon>
        <taxon>Pentapetalae</taxon>
        <taxon>rosids</taxon>
        <taxon>malvids</taxon>
        <taxon>Brassicales</taxon>
        <taxon>Brassicaceae</taxon>
        <taxon>Camelineae</taxon>
        <taxon>Capsella</taxon>
    </lineage>
</organism>
<feature type="compositionally biased region" description="Pro residues" evidence="1">
    <location>
        <begin position="150"/>
        <end position="164"/>
    </location>
</feature>
<evidence type="ECO:0000313" key="3">
    <source>
        <dbReference type="EMBL" id="EOA27046.1"/>
    </source>
</evidence>